<accession>A0ABM0SGZ0</accession>
<evidence type="ECO:0000313" key="5">
    <source>
        <dbReference type="RefSeq" id="XP_008592131.1"/>
    </source>
</evidence>
<reference evidence="5" key="1">
    <citation type="submission" date="2025-08" db="UniProtKB">
        <authorList>
            <consortium name="RefSeq"/>
        </authorList>
    </citation>
    <scope>IDENTIFICATION</scope>
</reference>
<gene>
    <name evidence="5" type="primary">TNFSF18</name>
</gene>
<evidence type="ECO:0000313" key="4">
    <source>
        <dbReference type="Proteomes" id="UP000694923"/>
    </source>
</evidence>
<evidence type="ECO:0000256" key="1">
    <source>
        <dbReference type="ARBA" id="ARBA00008670"/>
    </source>
</evidence>
<name>A0ABM0SGZ0_GALVR</name>
<dbReference type="PANTHER" id="PTHR15267">
    <property type="entry name" value="TUMOR NECROSIS FACTOR LIGAND SUPERFAMILY MEMBER 18"/>
    <property type="match status" value="1"/>
</dbReference>
<protein>
    <submittedName>
        <fullName evidence="5">LOW QUALITY PROTEIN: tumor necrosis factor ligand superfamily member 18</fullName>
    </submittedName>
</protein>
<dbReference type="InterPro" id="IPR006052">
    <property type="entry name" value="TNF_dom"/>
</dbReference>
<dbReference type="SUPFAM" id="SSF49842">
    <property type="entry name" value="TNF-like"/>
    <property type="match status" value="1"/>
</dbReference>
<dbReference type="PANTHER" id="PTHR15267:SF1">
    <property type="entry name" value="TUMOR NECROSIS FACTOR LIGAND SUPERFAMILY MEMBER 18"/>
    <property type="match status" value="1"/>
</dbReference>
<feature type="domain" description="THD" evidence="3">
    <location>
        <begin position="70"/>
        <end position="193"/>
    </location>
</feature>
<comment type="similarity">
    <text evidence="1">Belongs to the tumor necrosis factor family.</text>
</comment>
<keyword evidence="4" id="KW-1185">Reference proteome</keyword>
<dbReference type="InterPro" id="IPR042380">
    <property type="entry name" value="TNFSF18"/>
</dbReference>
<feature type="transmembrane region" description="Helical" evidence="2">
    <location>
        <begin position="48"/>
        <end position="72"/>
    </location>
</feature>
<proteinExistence type="inferred from homology"/>
<keyword evidence="2" id="KW-0812">Transmembrane</keyword>
<dbReference type="Gene3D" id="2.60.120.40">
    <property type="match status" value="1"/>
</dbReference>
<dbReference type="Proteomes" id="UP000694923">
    <property type="component" value="Unplaced"/>
</dbReference>
<dbReference type="PROSITE" id="PS50049">
    <property type="entry name" value="THD_2"/>
    <property type="match status" value="1"/>
</dbReference>
<dbReference type="GeneID" id="103609610"/>
<sequence>MTLHRSVITCEYRLSAAVIPPKMRLSHMETMPLSQSSPQGAPRSSWKMWLLCSAIVVLLLLCSFSILILTFLPLQTAKEPCAAKFGPLPLKWQMASSEHPCVNKISDWKLGILQNGLYLIYGQVAPNETYKELAPFKVQLRKNEDIIQTLTNKSKIQYVGGTYELHAGDVIELIFNSEHQVLENNTYWGIILLANPQFIS</sequence>
<organism evidence="4 5">
    <name type="scientific">Galeopterus variegatus</name>
    <name type="common">Malayan flying lemur</name>
    <name type="synonym">Cynocephalus variegatus</name>
    <dbReference type="NCBI Taxonomy" id="482537"/>
    <lineage>
        <taxon>Eukaryota</taxon>
        <taxon>Metazoa</taxon>
        <taxon>Chordata</taxon>
        <taxon>Craniata</taxon>
        <taxon>Vertebrata</taxon>
        <taxon>Euteleostomi</taxon>
        <taxon>Mammalia</taxon>
        <taxon>Eutheria</taxon>
        <taxon>Euarchontoglires</taxon>
        <taxon>Dermoptera</taxon>
        <taxon>Cynocephalidae</taxon>
        <taxon>Galeopterus</taxon>
    </lineage>
</organism>
<keyword evidence="2" id="KW-1133">Transmembrane helix</keyword>
<keyword evidence="2" id="KW-0472">Membrane</keyword>
<evidence type="ECO:0000256" key="2">
    <source>
        <dbReference type="SAM" id="Phobius"/>
    </source>
</evidence>
<dbReference type="InterPro" id="IPR008983">
    <property type="entry name" value="Tumour_necrosis_fac-like_dom"/>
</dbReference>
<dbReference type="RefSeq" id="XP_008592131.1">
    <property type="nucleotide sequence ID" value="XM_008593909.1"/>
</dbReference>
<evidence type="ECO:0000259" key="3">
    <source>
        <dbReference type="PROSITE" id="PS50049"/>
    </source>
</evidence>